<dbReference type="GO" id="GO:0046872">
    <property type="term" value="F:metal ion binding"/>
    <property type="evidence" value="ECO:0007669"/>
    <property type="project" value="UniProtKB-KW"/>
</dbReference>
<keyword evidence="2" id="KW-0408">Iron</keyword>
<feature type="domain" description="4Fe-4S ferredoxin-type" evidence="4">
    <location>
        <begin position="2"/>
        <end position="31"/>
    </location>
</feature>
<dbReference type="EMBL" id="SLUI01000007">
    <property type="protein sequence ID" value="TCL36939.1"/>
    <property type="molecule type" value="Genomic_DNA"/>
</dbReference>
<feature type="domain" description="4Fe-4S ferredoxin-type" evidence="4">
    <location>
        <begin position="39"/>
        <end position="67"/>
    </location>
</feature>
<dbReference type="GO" id="GO:0051536">
    <property type="term" value="F:iron-sulfur cluster binding"/>
    <property type="evidence" value="ECO:0007669"/>
    <property type="project" value="UniProtKB-KW"/>
</dbReference>
<organism evidence="5 6">
    <name type="scientific">Anaerospora hongkongensis</name>
    <dbReference type="NCBI Taxonomy" id="244830"/>
    <lineage>
        <taxon>Bacteria</taxon>
        <taxon>Bacillati</taxon>
        <taxon>Bacillota</taxon>
        <taxon>Negativicutes</taxon>
        <taxon>Selenomonadales</taxon>
        <taxon>Sporomusaceae</taxon>
        <taxon>Anaerospora</taxon>
    </lineage>
</organism>
<dbReference type="Proteomes" id="UP000295063">
    <property type="component" value="Unassembled WGS sequence"/>
</dbReference>
<dbReference type="InterPro" id="IPR017896">
    <property type="entry name" value="4Fe4S_Fe-S-bd"/>
</dbReference>
<gene>
    <name evidence="5" type="ORF">EV210_107204</name>
</gene>
<evidence type="ECO:0000259" key="4">
    <source>
        <dbReference type="PROSITE" id="PS51379"/>
    </source>
</evidence>
<accession>A0A4R1PZG5</accession>
<evidence type="ECO:0000313" key="5">
    <source>
        <dbReference type="EMBL" id="TCL36939.1"/>
    </source>
</evidence>
<sequence length="67" mass="7230">MPKVEIEAERCKSCGICLTVCPRKVLKIGSKANSKGYYFVEAAQPDACIGCALCGMVCPDIALKIYK</sequence>
<reference evidence="5 6" key="1">
    <citation type="submission" date="2019-03" db="EMBL/GenBank/DDBJ databases">
        <title>Genomic Encyclopedia of Type Strains, Phase IV (KMG-IV): sequencing the most valuable type-strain genomes for metagenomic binning, comparative biology and taxonomic classification.</title>
        <authorList>
            <person name="Goeker M."/>
        </authorList>
    </citation>
    <scope>NUCLEOTIDE SEQUENCE [LARGE SCALE GENOMIC DNA]</scope>
    <source>
        <strain evidence="5 6">DSM 15969</strain>
    </source>
</reference>
<keyword evidence="3" id="KW-0411">Iron-sulfur</keyword>
<evidence type="ECO:0000313" key="6">
    <source>
        <dbReference type="Proteomes" id="UP000295063"/>
    </source>
</evidence>
<protein>
    <submittedName>
        <fullName evidence="5">2-oxoglutarate ferredoxin oxidoreductase subunit delta</fullName>
    </submittedName>
</protein>
<dbReference type="PANTHER" id="PTHR43122:SF2">
    <property type="entry name" value="FERREDOXIN SUBUNIT OF PYRUVATE:FLAVODOXIN OXIDOREDUCTASE"/>
    <property type="match status" value="1"/>
</dbReference>
<dbReference type="Pfam" id="PF12838">
    <property type="entry name" value="Fer4_7"/>
    <property type="match status" value="1"/>
</dbReference>
<evidence type="ECO:0000256" key="2">
    <source>
        <dbReference type="ARBA" id="ARBA00023004"/>
    </source>
</evidence>
<proteinExistence type="predicted"/>
<name>A0A4R1PZG5_9FIRM</name>
<dbReference type="PROSITE" id="PS00198">
    <property type="entry name" value="4FE4S_FER_1"/>
    <property type="match status" value="2"/>
</dbReference>
<comment type="caution">
    <text evidence="5">The sequence shown here is derived from an EMBL/GenBank/DDBJ whole genome shotgun (WGS) entry which is preliminary data.</text>
</comment>
<dbReference type="PROSITE" id="PS51379">
    <property type="entry name" value="4FE4S_FER_2"/>
    <property type="match status" value="2"/>
</dbReference>
<evidence type="ECO:0000256" key="3">
    <source>
        <dbReference type="ARBA" id="ARBA00023014"/>
    </source>
</evidence>
<dbReference type="OrthoDB" id="9804603at2"/>
<dbReference type="PANTHER" id="PTHR43122">
    <property type="entry name" value="FERREDOXIN SUBUNIT OF PYRUVATE:FLAVODOXIN OXIDOREDUCTASE-RELATED"/>
    <property type="match status" value="1"/>
</dbReference>
<keyword evidence="1" id="KW-0479">Metal-binding</keyword>
<dbReference type="RefSeq" id="WP_132080649.1">
    <property type="nucleotide sequence ID" value="NZ_DAIMLW010000075.1"/>
</dbReference>
<dbReference type="Gene3D" id="3.30.70.20">
    <property type="match status" value="1"/>
</dbReference>
<evidence type="ECO:0000256" key="1">
    <source>
        <dbReference type="ARBA" id="ARBA00022723"/>
    </source>
</evidence>
<dbReference type="AlphaFoldDB" id="A0A4R1PZG5"/>
<dbReference type="SUPFAM" id="SSF54862">
    <property type="entry name" value="4Fe-4S ferredoxins"/>
    <property type="match status" value="1"/>
</dbReference>
<keyword evidence="6" id="KW-1185">Reference proteome</keyword>
<dbReference type="InterPro" id="IPR017900">
    <property type="entry name" value="4Fe4S_Fe_S_CS"/>
</dbReference>